<dbReference type="Proteomes" id="UP000499080">
    <property type="component" value="Unassembled WGS sequence"/>
</dbReference>
<comment type="caution">
    <text evidence="1">The sequence shown here is derived from an EMBL/GenBank/DDBJ whole genome shotgun (WGS) entry which is preliminary data.</text>
</comment>
<evidence type="ECO:0000313" key="2">
    <source>
        <dbReference type="Proteomes" id="UP000499080"/>
    </source>
</evidence>
<sequence length="115" mass="13119">MNNVYGKLLLNYPEITKLPDPNQPVKHNTVHYINTKGSPVAAKPRRLAPDRLKIAKAEFQRMIQLNHMRPSKSAYSSPLHMVPKKVLSSGDQLVIIVHLMRRQLKKNILYLASPT</sequence>
<proteinExistence type="predicted"/>
<dbReference type="EMBL" id="BGPR01156629">
    <property type="protein sequence ID" value="GBL79681.1"/>
    <property type="molecule type" value="Genomic_DNA"/>
</dbReference>
<dbReference type="InterPro" id="IPR043502">
    <property type="entry name" value="DNA/RNA_pol_sf"/>
</dbReference>
<dbReference type="GO" id="GO:0071897">
    <property type="term" value="P:DNA biosynthetic process"/>
    <property type="evidence" value="ECO:0007669"/>
    <property type="project" value="UniProtKB-ARBA"/>
</dbReference>
<organism evidence="1 2">
    <name type="scientific">Araneus ventricosus</name>
    <name type="common">Orbweaver spider</name>
    <name type="synonym">Epeira ventricosa</name>
    <dbReference type="NCBI Taxonomy" id="182803"/>
    <lineage>
        <taxon>Eukaryota</taxon>
        <taxon>Metazoa</taxon>
        <taxon>Ecdysozoa</taxon>
        <taxon>Arthropoda</taxon>
        <taxon>Chelicerata</taxon>
        <taxon>Arachnida</taxon>
        <taxon>Araneae</taxon>
        <taxon>Araneomorphae</taxon>
        <taxon>Entelegynae</taxon>
        <taxon>Araneoidea</taxon>
        <taxon>Araneidae</taxon>
        <taxon>Araneus</taxon>
    </lineage>
</organism>
<evidence type="ECO:0000313" key="1">
    <source>
        <dbReference type="EMBL" id="GBL79681.1"/>
    </source>
</evidence>
<keyword evidence="2" id="KW-1185">Reference proteome</keyword>
<accession>A0A4Y2AII6</accession>
<dbReference type="SUPFAM" id="SSF56672">
    <property type="entry name" value="DNA/RNA polymerases"/>
    <property type="match status" value="1"/>
</dbReference>
<gene>
    <name evidence="1" type="ORF">AVEN_27721_1</name>
</gene>
<reference evidence="1 2" key="1">
    <citation type="journal article" date="2019" name="Sci. Rep.">
        <title>Orb-weaving spider Araneus ventricosus genome elucidates the spidroin gene catalogue.</title>
        <authorList>
            <person name="Kono N."/>
            <person name="Nakamura H."/>
            <person name="Ohtoshi R."/>
            <person name="Moran D.A.P."/>
            <person name="Shinohara A."/>
            <person name="Yoshida Y."/>
            <person name="Fujiwara M."/>
            <person name="Mori M."/>
            <person name="Tomita M."/>
            <person name="Arakawa K."/>
        </authorList>
    </citation>
    <scope>NUCLEOTIDE SEQUENCE [LARGE SCALE GENOMIC DNA]</scope>
</reference>
<dbReference type="AlphaFoldDB" id="A0A4Y2AII6"/>
<dbReference type="Gene3D" id="3.10.10.10">
    <property type="entry name" value="HIV Type 1 Reverse Transcriptase, subunit A, domain 1"/>
    <property type="match status" value="1"/>
</dbReference>
<name>A0A4Y2AII6_ARAVE</name>
<dbReference type="OrthoDB" id="6424029at2759"/>
<protein>
    <submittedName>
        <fullName evidence="1">Uncharacterized protein</fullName>
    </submittedName>
</protein>